<reference evidence="4" key="1">
    <citation type="submission" date="2018-11" db="EMBL/GenBank/DDBJ databases">
        <authorList>
            <person name="Alioto T."/>
            <person name="Alioto T."/>
        </authorList>
    </citation>
    <scope>NUCLEOTIDE SEQUENCE</scope>
</reference>
<evidence type="ECO:0000313" key="4">
    <source>
        <dbReference type="EMBL" id="VDI27368.1"/>
    </source>
</evidence>
<dbReference type="Pfam" id="PF07679">
    <property type="entry name" value="I-set"/>
    <property type="match status" value="3"/>
</dbReference>
<dbReference type="FunFam" id="2.60.40.10:FF:000107">
    <property type="entry name" value="Myosin, light chain kinase a"/>
    <property type="match status" value="1"/>
</dbReference>
<organism evidence="4 5">
    <name type="scientific">Mytilus galloprovincialis</name>
    <name type="common">Mediterranean mussel</name>
    <dbReference type="NCBI Taxonomy" id="29158"/>
    <lineage>
        <taxon>Eukaryota</taxon>
        <taxon>Metazoa</taxon>
        <taxon>Spiralia</taxon>
        <taxon>Lophotrochozoa</taxon>
        <taxon>Mollusca</taxon>
        <taxon>Bivalvia</taxon>
        <taxon>Autobranchia</taxon>
        <taxon>Pteriomorphia</taxon>
        <taxon>Mytilida</taxon>
        <taxon>Mytiloidea</taxon>
        <taxon>Mytilidae</taxon>
        <taxon>Mytilinae</taxon>
        <taxon>Mytilus</taxon>
    </lineage>
</organism>
<dbReference type="Gene3D" id="2.60.40.10">
    <property type="entry name" value="Immunoglobulins"/>
    <property type="match status" value="3"/>
</dbReference>
<protein>
    <recommendedName>
        <fullName evidence="3">Ig-like domain-containing protein</fullName>
    </recommendedName>
</protein>
<dbReference type="InterPro" id="IPR036179">
    <property type="entry name" value="Ig-like_dom_sf"/>
</dbReference>
<gene>
    <name evidence="4" type="ORF">MGAL_10B037132</name>
</gene>
<dbReference type="InterPro" id="IPR037448">
    <property type="entry name" value="Zig-8"/>
</dbReference>
<dbReference type="SMART" id="SM00408">
    <property type="entry name" value="IGc2"/>
    <property type="match status" value="3"/>
</dbReference>
<dbReference type="CDD" id="cd00099">
    <property type="entry name" value="IgV"/>
    <property type="match status" value="1"/>
</dbReference>
<feature type="chain" id="PRO_5033069026" description="Ig-like domain-containing protein" evidence="2">
    <location>
        <begin position="20"/>
        <end position="339"/>
    </location>
</feature>
<keyword evidence="1" id="KW-0393">Immunoglobulin domain</keyword>
<feature type="signal peptide" evidence="2">
    <location>
        <begin position="1"/>
        <end position="19"/>
    </location>
</feature>
<dbReference type="PANTHER" id="PTHR23279:SF36">
    <property type="entry name" value="DEFECTIVE PROBOSCIS EXTENSION RESPONSE 9, ISOFORM A"/>
    <property type="match status" value="1"/>
</dbReference>
<dbReference type="SMART" id="SM00409">
    <property type="entry name" value="IG"/>
    <property type="match status" value="3"/>
</dbReference>
<accession>A0A8B6DZ33</accession>
<proteinExistence type="predicted"/>
<dbReference type="AlphaFoldDB" id="A0A8B6DZ33"/>
<evidence type="ECO:0000259" key="3">
    <source>
        <dbReference type="PROSITE" id="PS50835"/>
    </source>
</evidence>
<dbReference type="OrthoDB" id="6046832at2759"/>
<sequence>MELNILGIITFELLMTVSAIHIPTSVIEPSVDEVYVTEGDTATLVCSVTWPGRLIVIWTRVSDGNPLTIGTLVYTYDERISIQHSRKNDWNLLIRNVKLYDAGKYVCQVNGKGIFATGTVLLKVNVSAIPIPTPAFKPSAEEVYVTEGDTATLVCSVKWPGRLFVIWIRNFGVQLLTVEESVVIPDSRISIQHATGANDWNLVIKDVKPDDAGKYVCEVYGYSIRKMVLLQVNAVNESIHFIKTPSDVWVKKGQFARFECAATGRSTPTISWSKDDADDFPAAQERRMHKMSDSDEFFIMDVTVNDAGVYTCTATNADGSISTDVNLFVSYDGEDAKST</sequence>
<dbReference type="GO" id="GO:0050808">
    <property type="term" value="P:synapse organization"/>
    <property type="evidence" value="ECO:0007669"/>
    <property type="project" value="TreeGrafter"/>
</dbReference>
<dbReference type="EMBL" id="UYJE01004349">
    <property type="protein sequence ID" value="VDI27368.1"/>
    <property type="molecule type" value="Genomic_DNA"/>
</dbReference>
<dbReference type="InterPro" id="IPR007110">
    <property type="entry name" value="Ig-like_dom"/>
</dbReference>
<name>A0A8B6DZ33_MYTGA</name>
<dbReference type="CDD" id="cd00096">
    <property type="entry name" value="Ig"/>
    <property type="match status" value="1"/>
</dbReference>
<dbReference type="InterPro" id="IPR013098">
    <property type="entry name" value="Ig_I-set"/>
</dbReference>
<dbReference type="GO" id="GO:0032589">
    <property type="term" value="C:neuron projection membrane"/>
    <property type="evidence" value="ECO:0007669"/>
    <property type="project" value="TreeGrafter"/>
</dbReference>
<dbReference type="InterPro" id="IPR013106">
    <property type="entry name" value="Ig_V-set"/>
</dbReference>
<feature type="domain" description="Ig-like" evidence="3">
    <location>
        <begin position="239"/>
        <end position="328"/>
    </location>
</feature>
<dbReference type="SUPFAM" id="SSF48726">
    <property type="entry name" value="Immunoglobulin"/>
    <property type="match status" value="3"/>
</dbReference>
<dbReference type="PROSITE" id="PS50835">
    <property type="entry name" value="IG_LIKE"/>
    <property type="match status" value="3"/>
</dbReference>
<keyword evidence="2" id="KW-0732">Signal</keyword>
<evidence type="ECO:0000313" key="5">
    <source>
        <dbReference type="Proteomes" id="UP000596742"/>
    </source>
</evidence>
<dbReference type="InterPro" id="IPR013783">
    <property type="entry name" value="Ig-like_fold"/>
</dbReference>
<dbReference type="InterPro" id="IPR003598">
    <property type="entry name" value="Ig_sub2"/>
</dbReference>
<evidence type="ECO:0000256" key="1">
    <source>
        <dbReference type="ARBA" id="ARBA00023319"/>
    </source>
</evidence>
<evidence type="ECO:0000256" key="2">
    <source>
        <dbReference type="SAM" id="SignalP"/>
    </source>
</evidence>
<feature type="domain" description="Ig-like" evidence="3">
    <location>
        <begin position="23"/>
        <end position="127"/>
    </location>
</feature>
<dbReference type="InterPro" id="IPR003599">
    <property type="entry name" value="Ig_sub"/>
</dbReference>
<feature type="domain" description="Ig-like" evidence="3">
    <location>
        <begin position="134"/>
        <end position="219"/>
    </location>
</feature>
<dbReference type="Proteomes" id="UP000596742">
    <property type="component" value="Unassembled WGS sequence"/>
</dbReference>
<dbReference type="SMART" id="SM00406">
    <property type="entry name" value="IGv"/>
    <property type="match status" value="2"/>
</dbReference>
<keyword evidence="5" id="KW-1185">Reference proteome</keyword>
<dbReference type="PANTHER" id="PTHR23279">
    <property type="entry name" value="DEFECTIVE PROBOSCIS EXTENSION RESPONSE DPR -RELATED"/>
    <property type="match status" value="1"/>
</dbReference>
<comment type="caution">
    <text evidence="4">The sequence shown here is derived from an EMBL/GenBank/DDBJ whole genome shotgun (WGS) entry which is preliminary data.</text>
</comment>